<reference evidence="2 3" key="1">
    <citation type="submission" date="2019-03" db="EMBL/GenBank/DDBJ databases">
        <title>Genomic Encyclopedia of Type Strains, Phase IV (KMG-IV): sequencing the most valuable type-strain genomes for metagenomic binning, comparative biology and taxonomic classification.</title>
        <authorList>
            <person name="Goeker M."/>
        </authorList>
    </citation>
    <scope>NUCLEOTIDE SEQUENCE [LARGE SCALE GENOMIC DNA]</scope>
    <source>
        <strain evidence="2 3">DSM 25903</strain>
    </source>
</reference>
<protein>
    <submittedName>
        <fullName evidence="2">Uncharacterized protein</fullName>
    </submittedName>
</protein>
<gene>
    <name evidence="2" type="ORF">EV668_1747</name>
</gene>
<evidence type="ECO:0000256" key="1">
    <source>
        <dbReference type="SAM" id="MobiDB-lite"/>
    </source>
</evidence>
<keyword evidence="3" id="KW-1185">Reference proteome</keyword>
<dbReference type="OrthoDB" id="7269965at2"/>
<feature type="region of interest" description="Disordered" evidence="1">
    <location>
        <begin position="185"/>
        <end position="223"/>
    </location>
</feature>
<name>A0A4R7C759_9HYPH</name>
<sequence>MPETDASAASASAYDAIVGALASTARGRAFLAEHARRIRAEETGTLLDAIARLDSRVSDLRPPPDRNGIRSRAEAIEAAILDVERQLRPDWLGVTAENDAARRDLADAARWAAAAITKEAEGIQDTAWMMREAGFDAELCDQLDRHAIALGDAGAASLAVAATLAALARAARVAAMETARLTHLTRGRTSAVPPVGAEGVAAGQSEPSSRDETAAGRYGSPAE</sequence>
<organism evidence="2 3">
    <name type="scientific">Enterovirga rhinocerotis</name>
    <dbReference type="NCBI Taxonomy" id="1339210"/>
    <lineage>
        <taxon>Bacteria</taxon>
        <taxon>Pseudomonadati</taxon>
        <taxon>Pseudomonadota</taxon>
        <taxon>Alphaproteobacteria</taxon>
        <taxon>Hyphomicrobiales</taxon>
        <taxon>Methylobacteriaceae</taxon>
        <taxon>Enterovirga</taxon>
    </lineage>
</organism>
<comment type="caution">
    <text evidence="2">The sequence shown here is derived from an EMBL/GenBank/DDBJ whole genome shotgun (WGS) entry which is preliminary data.</text>
</comment>
<accession>A0A4R7C759</accession>
<dbReference type="EMBL" id="SNZR01000011">
    <property type="protein sequence ID" value="TDR94460.1"/>
    <property type="molecule type" value="Genomic_DNA"/>
</dbReference>
<dbReference type="AlphaFoldDB" id="A0A4R7C759"/>
<evidence type="ECO:0000313" key="3">
    <source>
        <dbReference type="Proteomes" id="UP000295122"/>
    </source>
</evidence>
<evidence type="ECO:0000313" key="2">
    <source>
        <dbReference type="EMBL" id="TDR94460.1"/>
    </source>
</evidence>
<feature type="compositionally biased region" description="Low complexity" evidence="1">
    <location>
        <begin position="191"/>
        <end position="203"/>
    </location>
</feature>
<dbReference type="Proteomes" id="UP000295122">
    <property type="component" value="Unassembled WGS sequence"/>
</dbReference>
<dbReference type="RefSeq" id="WP_133769352.1">
    <property type="nucleotide sequence ID" value="NZ_SNZR01000011.1"/>
</dbReference>
<proteinExistence type="predicted"/>